<keyword evidence="12" id="KW-0472">Membrane</keyword>
<keyword evidence="11" id="KW-0406">Ion transport</keyword>
<dbReference type="OrthoDB" id="20303at2759"/>
<dbReference type="PANTHER" id="PTHR15929:SF0">
    <property type="entry name" value="STORE-OPERATED CALCIUM ENTRY-ASSOCIATED REGULATORY FACTOR"/>
    <property type="match status" value="1"/>
</dbReference>
<keyword evidence="5" id="KW-0109">Calcium transport</keyword>
<evidence type="ECO:0000313" key="15">
    <source>
        <dbReference type="Proteomes" id="UP000271889"/>
    </source>
</evidence>
<evidence type="ECO:0000256" key="13">
    <source>
        <dbReference type="ARBA" id="ARBA00031116"/>
    </source>
</evidence>
<reference evidence="14 15" key="1">
    <citation type="submission" date="2018-11" db="EMBL/GenBank/DDBJ databases">
        <authorList>
            <consortium name="Pathogen Informatics"/>
        </authorList>
    </citation>
    <scope>NUCLEOTIDE SEQUENCE [LARGE SCALE GENOMIC DNA]</scope>
</reference>
<gene>
    <name evidence="14" type="ORF">CGOC_LOCUS8150</name>
</gene>
<evidence type="ECO:0000256" key="10">
    <source>
        <dbReference type="ARBA" id="ARBA00022989"/>
    </source>
</evidence>
<comment type="similarity">
    <text evidence="2">Belongs to the SARAF family.</text>
</comment>
<dbReference type="GO" id="GO:2001256">
    <property type="term" value="P:regulation of store-operated calcium entry"/>
    <property type="evidence" value="ECO:0007669"/>
    <property type="project" value="InterPro"/>
</dbReference>
<evidence type="ECO:0000256" key="4">
    <source>
        <dbReference type="ARBA" id="ARBA00022448"/>
    </source>
</evidence>
<evidence type="ECO:0000256" key="3">
    <source>
        <dbReference type="ARBA" id="ARBA00016584"/>
    </source>
</evidence>
<dbReference type="AlphaFoldDB" id="A0A3P6V0U1"/>
<feature type="non-terminal residue" evidence="14">
    <location>
        <position position="84"/>
    </location>
</feature>
<name>A0A3P6V0U1_CYLGO</name>
<dbReference type="InterPro" id="IPR009567">
    <property type="entry name" value="SARAF"/>
</dbReference>
<evidence type="ECO:0000256" key="5">
    <source>
        <dbReference type="ARBA" id="ARBA00022568"/>
    </source>
</evidence>
<dbReference type="GO" id="GO:0006816">
    <property type="term" value="P:calcium ion transport"/>
    <property type="evidence" value="ECO:0007669"/>
    <property type="project" value="UniProtKB-KW"/>
</dbReference>
<comment type="subcellular location">
    <subcellularLocation>
        <location evidence="1">Endoplasmic reticulum membrane</location>
        <topology evidence="1">Single-pass type I membrane protein</topology>
    </subcellularLocation>
</comment>
<evidence type="ECO:0000256" key="6">
    <source>
        <dbReference type="ARBA" id="ARBA00022692"/>
    </source>
</evidence>
<evidence type="ECO:0000256" key="12">
    <source>
        <dbReference type="ARBA" id="ARBA00023136"/>
    </source>
</evidence>
<keyword evidence="8" id="KW-0256">Endoplasmic reticulum</keyword>
<keyword evidence="10" id="KW-1133">Transmembrane helix</keyword>
<dbReference type="EMBL" id="UYRV01029419">
    <property type="protein sequence ID" value="VDK83541.1"/>
    <property type="molecule type" value="Genomic_DNA"/>
</dbReference>
<evidence type="ECO:0000256" key="8">
    <source>
        <dbReference type="ARBA" id="ARBA00022824"/>
    </source>
</evidence>
<evidence type="ECO:0000256" key="11">
    <source>
        <dbReference type="ARBA" id="ARBA00023065"/>
    </source>
</evidence>
<keyword evidence="15" id="KW-1185">Reference proteome</keyword>
<proteinExistence type="inferred from homology"/>
<protein>
    <recommendedName>
        <fullName evidence="3">Store-operated calcium entry-associated regulatory factor</fullName>
    </recommendedName>
    <alternativeName>
        <fullName evidence="13">Transmembrane protein 66</fullName>
    </alternativeName>
</protein>
<accession>A0A3P6V0U1</accession>
<dbReference type="GO" id="GO:0005789">
    <property type="term" value="C:endoplasmic reticulum membrane"/>
    <property type="evidence" value="ECO:0007669"/>
    <property type="project" value="UniProtKB-SubCell"/>
</dbReference>
<keyword evidence="7" id="KW-0732">Signal</keyword>
<evidence type="ECO:0000256" key="9">
    <source>
        <dbReference type="ARBA" id="ARBA00022837"/>
    </source>
</evidence>
<evidence type="ECO:0000256" key="2">
    <source>
        <dbReference type="ARBA" id="ARBA00006833"/>
    </source>
</evidence>
<evidence type="ECO:0000256" key="1">
    <source>
        <dbReference type="ARBA" id="ARBA00004115"/>
    </source>
</evidence>
<dbReference type="Pfam" id="PF06682">
    <property type="entry name" value="SARAF"/>
    <property type="match status" value="1"/>
</dbReference>
<keyword evidence="9" id="KW-0106">Calcium</keyword>
<keyword evidence="6" id="KW-0812">Transmembrane</keyword>
<organism evidence="14 15">
    <name type="scientific">Cylicostephanus goldi</name>
    <name type="common">Nematode worm</name>
    <dbReference type="NCBI Taxonomy" id="71465"/>
    <lineage>
        <taxon>Eukaryota</taxon>
        <taxon>Metazoa</taxon>
        <taxon>Ecdysozoa</taxon>
        <taxon>Nematoda</taxon>
        <taxon>Chromadorea</taxon>
        <taxon>Rhabditida</taxon>
        <taxon>Rhabditina</taxon>
        <taxon>Rhabditomorpha</taxon>
        <taxon>Strongyloidea</taxon>
        <taxon>Strongylidae</taxon>
        <taxon>Cylicostephanus</taxon>
    </lineage>
</organism>
<keyword evidence="4" id="KW-0813">Transport</keyword>
<dbReference type="PANTHER" id="PTHR15929">
    <property type="entry name" value="STORE-OPERATED CALCIUM ENTRY-ASSOCIATED REGULATORY FACTOR"/>
    <property type="match status" value="1"/>
</dbReference>
<sequence length="84" mass="9424">MYLGQGECGANDRVLLKDVNTITLRDGQYTTGRREAPVPQLKCVGGSAKGEYRPRTVQCMRQGFDGVDYQWKCVADMPNEFEFG</sequence>
<evidence type="ECO:0000313" key="14">
    <source>
        <dbReference type="EMBL" id="VDK83541.1"/>
    </source>
</evidence>
<evidence type="ECO:0000256" key="7">
    <source>
        <dbReference type="ARBA" id="ARBA00022729"/>
    </source>
</evidence>
<dbReference type="Proteomes" id="UP000271889">
    <property type="component" value="Unassembled WGS sequence"/>
</dbReference>